<feature type="compositionally biased region" description="Polar residues" evidence="2">
    <location>
        <begin position="732"/>
        <end position="741"/>
    </location>
</feature>
<proteinExistence type="predicted"/>
<dbReference type="Gene3D" id="3.40.50.300">
    <property type="entry name" value="P-loop containing nucleotide triphosphate hydrolases"/>
    <property type="match status" value="1"/>
</dbReference>
<evidence type="ECO:0000256" key="1">
    <source>
        <dbReference type="SAM" id="Coils"/>
    </source>
</evidence>
<name>A0A9P0F0E0_BEMTA</name>
<evidence type="ECO:0000256" key="4">
    <source>
        <dbReference type="SAM" id="SignalP"/>
    </source>
</evidence>
<feature type="transmembrane region" description="Helical" evidence="3">
    <location>
        <begin position="1018"/>
        <end position="1036"/>
    </location>
</feature>
<dbReference type="KEGG" id="btab:109031086"/>
<dbReference type="AlphaFoldDB" id="A0A9P0F0E0"/>
<protein>
    <recommendedName>
        <fullName evidence="7">G domain-containing protein</fullName>
    </recommendedName>
</protein>
<gene>
    <name evidence="5" type="ORF">BEMITA_LOCUS5687</name>
</gene>
<keyword evidence="3" id="KW-1133">Transmembrane helix</keyword>
<dbReference type="SUPFAM" id="SSF52540">
    <property type="entry name" value="P-loop containing nucleoside triphosphate hydrolases"/>
    <property type="match status" value="1"/>
</dbReference>
<evidence type="ECO:0000313" key="6">
    <source>
        <dbReference type="Proteomes" id="UP001152759"/>
    </source>
</evidence>
<evidence type="ECO:0000256" key="3">
    <source>
        <dbReference type="SAM" id="Phobius"/>
    </source>
</evidence>
<evidence type="ECO:0000313" key="5">
    <source>
        <dbReference type="EMBL" id="CAH0386595.1"/>
    </source>
</evidence>
<feature type="coiled-coil region" evidence="1">
    <location>
        <begin position="376"/>
        <end position="413"/>
    </location>
</feature>
<organism evidence="5 6">
    <name type="scientific">Bemisia tabaci</name>
    <name type="common">Sweetpotato whitefly</name>
    <name type="synonym">Aleurodes tabaci</name>
    <dbReference type="NCBI Taxonomy" id="7038"/>
    <lineage>
        <taxon>Eukaryota</taxon>
        <taxon>Metazoa</taxon>
        <taxon>Ecdysozoa</taxon>
        <taxon>Arthropoda</taxon>
        <taxon>Hexapoda</taxon>
        <taxon>Insecta</taxon>
        <taxon>Pterygota</taxon>
        <taxon>Neoptera</taxon>
        <taxon>Paraneoptera</taxon>
        <taxon>Hemiptera</taxon>
        <taxon>Sternorrhyncha</taxon>
        <taxon>Aleyrodoidea</taxon>
        <taxon>Aleyrodidae</taxon>
        <taxon>Aleyrodinae</taxon>
        <taxon>Bemisia</taxon>
    </lineage>
</organism>
<feature type="chain" id="PRO_5040415992" description="G domain-containing protein" evidence="4">
    <location>
        <begin position="31"/>
        <end position="1053"/>
    </location>
</feature>
<reference evidence="5" key="1">
    <citation type="submission" date="2021-12" db="EMBL/GenBank/DDBJ databases">
        <authorList>
            <person name="King R."/>
        </authorList>
    </citation>
    <scope>NUCLEOTIDE SEQUENCE</scope>
</reference>
<keyword evidence="3" id="KW-0812">Transmembrane</keyword>
<dbReference type="EMBL" id="OU963864">
    <property type="protein sequence ID" value="CAH0386595.1"/>
    <property type="molecule type" value="Genomic_DNA"/>
</dbReference>
<evidence type="ECO:0000256" key="2">
    <source>
        <dbReference type="SAM" id="MobiDB-lite"/>
    </source>
</evidence>
<keyword evidence="1" id="KW-0175">Coiled coil</keyword>
<sequence length="1053" mass="116681">MSMSRHDKPGISLTATILILLIYSSRKCVGSSSANYGDRPILQEPMDTQIFTESSNNMETDDEVQKVLKLLKEGEALMKFQPAQNAIMLMGNTGAGKSTFSQFITGNDKSLISVETVKRSGEYILEDIFGKVSTDTWTSRTIYPELHIDNNTSANFYDCPGFSDTRGVAHDITATYFTKKTITKTQAVKLVFIVGYPAVRVGVDRQDFMMFAEHVAKAVRNIDKFRDSLALVVTKVDNLHIDGTLVGDETVIETIVDFLQKLKNEIISKLQSNGNLALKEKNKEREKALKIITFIKILLQKDGNYYPRIGIFRRPDRDGPITKMALLQESKRSLERIIHKNIKFIEQTEADFDYTISAHSKYRIYNLVEIIRENIVADVRRLTEEIEKDLSAKEEKENDIEDLRRQFQEAHDIFTKIIQKVDNLNELTNLVTESMQLLNLTISKETLVDLSRYDSYLEFLNNFSATVIKIKPSEWNQNIIRLNQRLKESKCWYAFLTEFSSAISSYDVQRDPKNCVIVADKLTGILKSPKNFTIKDINDLKNELHDSCKLYSGIDHDKINEMGIASPVKFQRLELLIDLALKFKINLFCDKVHSTLRVKGYFVKISDALKPLEDKSCENVLLVEIFALKKVFIDSNVDLTGEDVQISIISPTWIVVNSPKIVLDGSDAVETDIAPMSDAEEVPGNPGLPGGPAGNFLGIGDEFVNCDKLSISANGGRGGRGQKGKDGVKGNDGTTPSSGSRRNLYWPEKHSCQPIPPDCTRQIVAATSVGTLAYFAASTFFGGPLGGLAAAAIAATGTGNLASPSEQQRCKVIGTGCSDGKNGGNGGVGGKGGMSGRIEMISLGTKCVVSRSTRKGEDGTSGLAGKGGIEGKPGKVIDFLATKNGHYWDIERENSVSLSACKPGKRGIPGHNFVGLQEPRSSRGLIVQQIFKSLTDFVMFAKDNLDKNVWKTHLKMFLCDKLKDIDKKFKYITGVTDIMPSECFTNEHSSSVPNISHAEFSGETSSSRASLPFRSPHLSVFFISVFLILLMTYVICQRRLSSNEQLKEPANSS</sequence>
<keyword evidence="6" id="KW-1185">Reference proteome</keyword>
<keyword evidence="4" id="KW-0732">Signal</keyword>
<accession>A0A9P0F0E0</accession>
<dbReference type="Proteomes" id="UP001152759">
    <property type="component" value="Chromosome 3"/>
</dbReference>
<feature type="signal peptide" evidence="4">
    <location>
        <begin position="1"/>
        <end position="30"/>
    </location>
</feature>
<keyword evidence="3" id="KW-0472">Membrane</keyword>
<dbReference type="InterPro" id="IPR027417">
    <property type="entry name" value="P-loop_NTPase"/>
</dbReference>
<evidence type="ECO:0008006" key="7">
    <source>
        <dbReference type="Google" id="ProtNLM"/>
    </source>
</evidence>
<feature type="region of interest" description="Disordered" evidence="2">
    <location>
        <begin position="714"/>
        <end position="745"/>
    </location>
</feature>